<dbReference type="EMBL" id="BOOG01000033">
    <property type="protein sequence ID" value="GIH71296.1"/>
    <property type="molecule type" value="Genomic_DNA"/>
</dbReference>
<name>A0A8J3W101_9ACTN</name>
<dbReference type="InterPro" id="IPR013321">
    <property type="entry name" value="Arc_rbn_hlx_hlx"/>
</dbReference>
<dbReference type="InterPro" id="IPR053853">
    <property type="entry name" value="FitA-like_RHH"/>
</dbReference>
<dbReference type="Pfam" id="PF22513">
    <property type="entry name" value="FitA-like_RHH"/>
    <property type="match status" value="1"/>
</dbReference>
<evidence type="ECO:0000313" key="2">
    <source>
        <dbReference type="EMBL" id="GIH71296.1"/>
    </source>
</evidence>
<proteinExistence type="predicted"/>
<keyword evidence="3" id="KW-1185">Reference proteome</keyword>
<dbReference type="GO" id="GO:0006355">
    <property type="term" value="P:regulation of DNA-templated transcription"/>
    <property type="evidence" value="ECO:0007669"/>
    <property type="project" value="InterPro"/>
</dbReference>
<evidence type="ECO:0000259" key="1">
    <source>
        <dbReference type="Pfam" id="PF22513"/>
    </source>
</evidence>
<feature type="domain" description="Antitoxin FitA-like ribbon-helix-helix" evidence="1">
    <location>
        <begin position="8"/>
        <end position="37"/>
    </location>
</feature>
<evidence type="ECO:0000313" key="3">
    <source>
        <dbReference type="Proteomes" id="UP000610966"/>
    </source>
</evidence>
<gene>
    <name evidence="2" type="ORF">Mth01_35490</name>
</gene>
<dbReference type="AlphaFoldDB" id="A0A8J3W101"/>
<dbReference type="SUPFAM" id="SSF47598">
    <property type="entry name" value="Ribbon-helix-helix"/>
    <property type="match status" value="1"/>
</dbReference>
<comment type="caution">
    <text evidence="2">The sequence shown here is derived from an EMBL/GenBank/DDBJ whole genome shotgun (WGS) entry which is preliminary data.</text>
</comment>
<dbReference type="Gene3D" id="1.10.1220.10">
    <property type="entry name" value="Met repressor-like"/>
    <property type="match status" value="1"/>
</dbReference>
<protein>
    <recommendedName>
        <fullName evidence="1">Antitoxin FitA-like ribbon-helix-helix domain-containing protein</fullName>
    </recommendedName>
</protein>
<dbReference type="Proteomes" id="UP000610966">
    <property type="component" value="Unassembled WGS sequence"/>
</dbReference>
<sequence>MKQLLLRIDDDLHRRITRRAHRTGRSINATAGEILARGVAGEALDARAELRARARRLGVLAEGCVSQTSQVTSAERERALETTEGIGPILDRLWAEGR</sequence>
<dbReference type="RefSeq" id="WP_204016994.1">
    <property type="nucleotide sequence ID" value="NZ_BOOG01000033.1"/>
</dbReference>
<organism evidence="2 3">
    <name type="scientific">Sphaerimonospora thailandensis</name>
    <dbReference type="NCBI Taxonomy" id="795644"/>
    <lineage>
        <taxon>Bacteria</taxon>
        <taxon>Bacillati</taxon>
        <taxon>Actinomycetota</taxon>
        <taxon>Actinomycetes</taxon>
        <taxon>Streptosporangiales</taxon>
        <taxon>Streptosporangiaceae</taxon>
        <taxon>Sphaerimonospora</taxon>
    </lineage>
</organism>
<dbReference type="InterPro" id="IPR010985">
    <property type="entry name" value="Ribbon_hlx_hlx"/>
</dbReference>
<reference evidence="2" key="1">
    <citation type="submission" date="2021-01" db="EMBL/GenBank/DDBJ databases">
        <title>Whole genome shotgun sequence of Sphaerimonospora thailandensis NBRC 107569.</title>
        <authorList>
            <person name="Komaki H."/>
            <person name="Tamura T."/>
        </authorList>
    </citation>
    <scope>NUCLEOTIDE SEQUENCE</scope>
    <source>
        <strain evidence="2">NBRC 107569</strain>
    </source>
</reference>
<accession>A0A8J3W101</accession>